<keyword evidence="2" id="KW-1185">Reference proteome</keyword>
<organism evidence="1 2">
    <name type="scientific">Chitinophaga jiangningensis</name>
    <dbReference type="NCBI Taxonomy" id="1419482"/>
    <lineage>
        <taxon>Bacteria</taxon>
        <taxon>Pseudomonadati</taxon>
        <taxon>Bacteroidota</taxon>
        <taxon>Chitinophagia</taxon>
        <taxon>Chitinophagales</taxon>
        <taxon>Chitinophagaceae</taxon>
        <taxon>Chitinophaga</taxon>
    </lineage>
</organism>
<protein>
    <submittedName>
        <fullName evidence="1">Uncharacterized protein</fullName>
    </submittedName>
</protein>
<dbReference type="EMBL" id="FRBL01000003">
    <property type="protein sequence ID" value="SHL35278.1"/>
    <property type="molecule type" value="Genomic_DNA"/>
</dbReference>
<sequence length="49" mass="5428">MKKKITTRLKLNKIKVSALNSKAVPQENAKGKSLVTTQFISCGATYWVC</sequence>
<accession>A0A1M6ZXN1</accession>
<reference evidence="1 2" key="1">
    <citation type="submission" date="2016-11" db="EMBL/GenBank/DDBJ databases">
        <authorList>
            <person name="Jaros S."/>
            <person name="Januszkiewicz K."/>
            <person name="Wedrychowicz H."/>
        </authorList>
    </citation>
    <scope>NUCLEOTIDE SEQUENCE [LARGE SCALE GENOMIC DNA]</scope>
    <source>
        <strain evidence="1 2">DSM 27406</strain>
    </source>
</reference>
<evidence type="ECO:0000313" key="1">
    <source>
        <dbReference type="EMBL" id="SHL35278.1"/>
    </source>
</evidence>
<proteinExistence type="predicted"/>
<dbReference type="AlphaFoldDB" id="A0A1M6ZXN1"/>
<dbReference type="RefSeq" id="WP_178372101.1">
    <property type="nucleotide sequence ID" value="NZ_FRBL01000003.1"/>
</dbReference>
<name>A0A1M6ZXN1_9BACT</name>
<gene>
    <name evidence="1" type="ORF">SAMN05444266_10348</name>
</gene>
<evidence type="ECO:0000313" key="2">
    <source>
        <dbReference type="Proteomes" id="UP000184420"/>
    </source>
</evidence>
<dbReference type="Proteomes" id="UP000184420">
    <property type="component" value="Unassembled WGS sequence"/>
</dbReference>